<dbReference type="PANTHER" id="PTHR42701:SF1">
    <property type="entry name" value="IMIDAZOLE GLYCEROL PHOSPHATE SYNTHASE SUBUNIT HISH"/>
    <property type="match status" value="1"/>
</dbReference>
<dbReference type="InterPro" id="IPR010139">
    <property type="entry name" value="Imidazole-glycPsynth_HisH"/>
</dbReference>
<evidence type="ECO:0000256" key="12">
    <source>
        <dbReference type="PIRSR" id="PIRSR000495-1"/>
    </source>
</evidence>
<reference evidence="14 15" key="1">
    <citation type="submission" date="2014-06" db="EMBL/GenBank/DDBJ databases">
        <title>Genome characterization of distinct group I Clostridium botulinum lineages.</title>
        <authorList>
            <person name="Giordani F."/>
            <person name="Anselmo A."/>
            <person name="Fillo S."/>
            <person name="Palozzi A.M."/>
            <person name="Fortunato A."/>
            <person name="Gentile B."/>
            <person name="Ciammaruconi A."/>
            <person name="Anniballi F."/>
            <person name="De Medici D."/>
            <person name="Lista F."/>
        </authorList>
    </citation>
    <scope>NUCLEOTIDE SEQUENCE [LARGE SCALE GENOMIC DNA]</scope>
    <source>
        <strain evidence="14 15">B2 450</strain>
    </source>
</reference>
<comment type="subunit">
    <text evidence="2 11">Heterodimer of HisH and HisF.</text>
</comment>
<comment type="pathway">
    <text evidence="1 11">Amino-acid biosynthesis; L-histidine biosynthesis; L-histidine from 5-phospho-alpha-D-ribose 1-diphosphate: step 5/9.</text>
</comment>
<dbReference type="Pfam" id="PF00117">
    <property type="entry name" value="GATase"/>
    <property type="match status" value="1"/>
</dbReference>
<dbReference type="PIRSF" id="PIRSF000495">
    <property type="entry name" value="Amidotransf_hisH"/>
    <property type="match status" value="1"/>
</dbReference>
<evidence type="ECO:0000256" key="3">
    <source>
        <dbReference type="ARBA" id="ARBA00022490"/>
    </source>
</evidence>
<keyword evidence="4 11" id="KW-0028">Amino-acid biosynthesis</keyword>
<proteinExistence type="inferred from homology"/>
<dbReference type="RefSeq" id="WP_043031867.1">
    <property type="nucleotide sequence ID" value="NZ_JXSU01000007.1"/>
</dbReference>
<evidence type="ECO:0000256" key="4">
    <source>
        <dbReference type="ARBA" id="ARBA00022605"/>
    </source>
</evidence>
<dbReference type="NCBIfam" id="TIGR01855">
    <property type="entry name" value="IMP_synth_hisH"/>
    <property type="match status" value="1"/>
</dbReference>
<evidence type="ECO:0000256" key="9">
    <source>
        <dbReference type="ARBA" id="ARBA00047838"/>
    </source>
</evidence>
<comment type="catalytic activity">
    <reaction evidence="10 11">
        <text>L-glutamine + H2O = L-glutamate + NH4(+)</text>
        <dbReference type="Rhea" id="RHEA:15889"/>
        <dbReference type="ChEBI" id="CHEBI:15377"/>
        <dbReference type="ChEBI" id="CHEBI:28938"/>
        <dbReference type="ChEBI" id="CHEBI:29985"/>
        <dbReference type="ChEBI" id="CHEBI:58359"/>
        <dbReference type="EC" id="3.5.1.2"/>
    </reaction>
</comment>
<evidence type="ECO:0000256" key="8">
    <source>
        <dbReference type="ARBA" id="ARBA00023239"/>
    </source>
</evidence>
<evidence type="ECO:0000256" key="5">
    <source>
        <dbReference type="ARBA" id="ARBA00022801"/>
    </source>
</evidence>
<dbReference type="PATRIC" id="fig|1379739.3.peg.1997"/>
<evidence type="ECO:0000256" key="11">
    <source>
        <dbReference type="HAMAP-Rule" id="MF_00278"/>
    </source>
</evidence>
<dbReference type="PANTHER" id="PTHR42701">
    <property type="entry name" value="IMIDAZOLE GLYCEROL PHOSPHATE SYNTHASE SUBUNIT HISH"/>
    <property type="match status" value="1"/>
</dbReference>
<dbReference type="PROSITE" id="PS51273">
    <property type="entry name" value="GATASE_TYPE_1"/>
    <property type="match status" value="1"/>
</dbReference>
<feature type="domain" description="Glutamine amidotransferase" evidence="13">
    <location>
        <begin position="4"/>
        <end position="196"/>
    </location>
</feature>
<evidence type="ECO:0000256" key="10">
    <source>
        <dbReference type="ARBA" id="ARBA00049534"/>
    </source>
</evidence>
<dbReference type="InterPro" id="IPR017926">
    <property type="entry name" value="GATASE"/>
</dbReference>
<dbReference type="Proteomes" id="UP000032250">
    <property type="component" value="Unassembled WGS sequence"/>
</dbReference>
<dbReference type="InterPro" id="IPR029062">
    <property type="entry name" value="Class_I_gatase-like"/>
</dbReference>
<dbReference type="CDD" id="cd01748">
    <property type="entry name" value="GATase1_IGP_Synthase"/>
    <property type="match status" value="1"/>
</dbReference>
<organism evidence="14 15">
    <name type="scientific">Clostridium botulinum B2 450</name>
    <dbReference type="NCBI Taxonomy" id="1379739"/>
    <lineage>
        <taxon>Bacteria</taxon>
        <taxon>Bacillati</taxon>
        <taxon>Bacillota</taxon>
        <taxon>Clostridia</taxon>
        <taxon>Eubacteriales</taxon>
        <taxon>Clostridiaceae</taxon>
        <taxon>Clostridium</taxon>
    </lineage>
</organism>
<evidence type="ECO:0000256" key="6">
    <source>
        <dbReference type="ARBA" id="ARBA00022962"/>
    </source>
</evidence>
<dbReference type="AlphaFoldDB" id="A0A0D1BXK4"/>
<keyword evidence="6 11" id="KW-0315">Glutamine amidotransferase</keyword>
<evidence type="ECO:0000256" key="7">
    <source>
        <dbReference type="ARBA" id="ARBA00023102"/>
    </source>
</evidence>
<dbReference type="EMBL" id="JXSU01000007">
    <property type="protein sequence ID" value="KIS23586.1"/>
    <property type="molecule type" value="Genomic_DNA"/>
</dbReference>
<dbReference type="GO" id="GO:0005737">
    <property type="term" value="C:cytoplasm"/>
    <property type="evidence" value="ECO:0007669"/>
    <property type="project" value="UniProtKB-SubCell"/>
</dbReference>
<gene>
    <name evidence="11 14" type="primary">hisH</name>
    <name evidence="14" type="ORF">N495_08250</name>
</gene>
<feature type="active site" evidence="11 12">
    <location>
        <position position="183"/>
    </location>
</feature>
<accession>A0A0D1BXK4</accession>
<dbReference type="EC" id="4.3.2.10" evidence="11"/>
<name>A0A0D1BXK4_CLOBO</name>
<feature type="active site" evidence="11 12">
    <location>
        <position position="181"/>
    </location>
</feature>
<evidence type="ECO:0000256" key="2">
    <source>
        <dbReference type="ARBA" id="ARBA00011152"/>
    </source>
</evidence>
<keyword evidence="14" id="KW-0328">Glycosyltransferase</keyword>
<dbReference type="GO" id="GO:0000107">
    <property type="term" value="F:imidazoleglycerol-phosphate synthase activity"/>
    <property type="evidence" value="ECO:0007669"/>
    <property type="project" value="UniProtKB-UniRule"/>
</dbReference>
<evidence type="ECO:0000256" key="1">
    <source>
        <dbReference type="ARBA" id="ARBA00005091"/>
    </source>
</evidence>
<dbReference type="HOGENOM" id="CLU_071837_2_2_9"/>
<dbReference type="GO" id="GO:0004359">
    <property type="term" value="F:glutaminase activity"/>
    <property type="evidence" value="ECO:0007669"/>
    <property type="project" value="UniProtKB-EC"/>
</dbReference>
<comment type="caution">
    <text evidence="14">The sequence shown here is derived from an EMBL/GenBank/DDBJ whole genome shotgun (WGS) entry which is preliminary data.</text>
</comment>
<evidence type="ECO:0000313" key="14">
    <source>
        <dbReference type="EMBL" id="KIS23586.1"/>
    </source>
</evidence>
<comment type="subcellular location">
    <subcellularLocation>
        <location evidence="11">Cytoplasm</location>
    </subcellularLocation>
</comment>
<feature type="active site" description="Nucleophile" evidence="11 12">
    <location>
        <position position="79"/>
    </location>
</feature>
<protein>
    <recommendedName>
        <fullName evidence="11">Imidazole glycerol phosphate synthase subunit HisH</fullName>
        <ecNumber evidence="11">4.3.2.10</ecNumber>
    </recommendedName>
    <alternativeName>
        <fullName evidence="11">IGP synthase glutaminase subunit</fullName>
        <ecNumber evidence="11">3.5.1.2</ecNumber>
    </alternativeName>
    <alternativeName>
        <fullName evidence="11">IGP synthase subunit HisH</fullName>
    </alternativeName>
    <alternativeName>
        <fullName evidence="11">ImGP synthase subunit HisH</fullName>
        <shortName evidence="11">IGPS subunit HisH</shortName>
    </alternativeName>
</protein>
<evidence type="ECO:0000259" key="13">
    <source>
        <dbReference type="Pfam" id="PF00117"/>
    </source>
</evidence>
<comment type="function">
    <text evidence="11">IGPS catalyzes the conversion of PRFAR and glutamine to IGP, AICAR and glutamate. The HisH subunit catalyzes the hydrolysis of glutamine to glutamate and ammonia as part of the synthesis of IGP and AICAR. The resulting ammonia molecule is channeled to the active site of HisF.</text>
</comment>
<dbReference type="HAMAP" id="MF_00278">
    <property type="entry name" value="HisH"/>
    <property type="match status" value="1"/>
</dbReference>
<evidence type="ECO:0000313" key="15">
    <source>
        <dbReference type="Proteomes" id="UP000032250"/>
    </source>
</evidence>
<dbReference type="UniPathway" id="UPA00031">
    <property type="reaction ID" value="UER00010"/>
</dbReference>
<dbReference type="EC" id="3.5.1.2" evidence="11"/>
<dbReference type="FunFam" id="3.40.50.880:FF:000028">
    <property type="entry name" value="Imidazole glycerol phosphate synthase subunit HisH"/>
    <property type="match status" value="1"/>
</dbReference>
<comment type="catalytic activity">
    <reaction evidence="9 11">
        <text>5-[(5-phospho-1-deoxy-D-ribulos-1-ylimino)methylamino]-1-(5-phospho-beta-D-ribosyl)imidazole-4-carboxamide + L-glutamine = D-erythro-1-(imidazol-4-yl)glycerol 3-phosphate + 5-amino-1-(5-phospho-beta-D-ribosyl)imidazole-4-carboxamide + L-glutamate + H(+)</text>
        <dbReference type="Rhea" id="RHEA:24793"/>
        <dbReference type="ChEBI" id="CHEBI:15378"/>
        <dbReference type="ChEBI" id="CHEBI:29985"/>
        <dbReference type="ChEBI" id="CHEBI:58278"/>
        <dbReference type="ChEBI" id="CHEBI:58359"/>
        <dbReference type="ChEBI" id="CHEBI:58475"/>
        <dbReference type="ChEBI" id="CHEBI:58525"/>
        <dbReference type="EC" id="4.3.2.10"/>
    </reaction>
</comment>
<keyword evidence="3 11" id="KW-0963">Cytoplasm</keyword>
<dbReference type="Gene3D" id="3.40.50.880">
    <property type="match status" value="1"/>
</dbReference>
<sequence>MISIVDYGMGNLKSVENALNFLGIKSVITSDREVILNSDGVILPGVGAFPDAINNIRKDGIDKVLKEAVRKDKPLLGICLGMQLLFEESEEVKSCRGLGFLKGKIEKMKVNLKIPHIGWNSLSFRKDSPILKGIKEDSYVYYVHSYYAKIEEEGILNAYSQYEIEVPGIVSKNNIYGIQFHPEKSGDIGLKILSNFGEMIK</sequence>
<dbReference type="OrthoDB" id="9807137at2"/>
<keyword evidence="7 11" id="KW-0368">Histidine biosynthesis</keyword>
<dbReference type="GO" id="GO:0000105">
    <property type="term" value="P:L-histidine biosynthetic process"/>
    <property type="evidence" value="ECO:0007669"/>
    <property type="project" value="UniProtKB-UniRule"/>
</dbReference>
<keyword evidence="5 11" id="KW-0378">Hydrolase</keyword>
<dbReference type="GO" id="GO:0016829">
    <property type="term" value="F:lyase activity"/>
    <property type="evidence" value="ECO:0007669"/>
    <property type="project" value="UniProtKB-KW"/>
</dbReference>
<dbReference type="SUPFAM" id="SSF52317">
    <property type="entry name" value="Class I glutamine amidotransferase-like"/>
    <property type="match status" value="1"/>
</dbReference>
<keyword evidence="8 11" id="KW-0456">Lyase</keyword>
<keyword evidence="14" id="KW-0808">Transferase</keyword>